<dbReference type="Gene3D" id="1.10.1040.10">
    <property type="entry name" value="N-(1-d-carboxylethyl)-l-norvaline Dehydrogenase, domain 2"/>
    <property type="match status" value="1"/>
</dbReference>
<dbReference type="AlphaFoldDB" id="A0A8H6N5E8"/>
<proteinExistence type="predicted"/>
<evidence type="ECO:0000259" key="1">
    <source>
        <dbReference type="Pfam" id="PF02558"/>
    </source>
</evidence>
<dbReference type="Proteomes" id="UP000654918">
    <property type="component" value="Unassembled WGS sequence"/>
</dbReference>
<dbReference type="InterPro" id="IPR051402">
    <property type="entry name" value="KPR-Related"/>
</dbReference>
<comment type="caution">
    <text evidence="3">The sequence shown here is derived from an EMBL/GenBank/DDBJ whole genome shotgun (WGS) entry which is preliminary data.</text>
</comment>
<dbReference type="Pfam" id="PF08546">
    <property type="entry name" value="ApbA_C"/>
    <property type="match status" value="1"/>
</dbReference>
<accession>A0A8H6N5E8</accession>
<gene>
    <name evidence="3" type="ORF">CPLU01_12799</name>
</gene>
<sequence>MHCYFTDHWAQLTTSEVLNSVPDTAREAPEQQFDYVVCCTKNVPDAKPRLCDVIARAVTPGRIAIVLIQNGINIELPFFERFPANVILSGVSRFEAYEVSLGIVEQKQHGVLCIGTFEGVDTDEERQQVGEAMAKRFVEIYAVGSRTICFYRPNVNYCRWVTLLYDASFNPICATEGKTLAEVRNDTQIMEDFVFPSMGEVIHVALADGCFLPETLMQHTVDLYPKNQEVMPSMLLDVQKGNLIEYLNTLGAVMELGKLHSVATPVISILHWKCR</sequence>
<evidence type="ECO:0000259" key="2">
    <source>
        <dbReference type="Pfam" id="PF08546"/>
    </source>
</evidence>
<evidence type="ECO:0000313" key="3">
    <source>
        <dbReference type="EMBL" id="KAF6820308.1"/>
    </source>
</evidence>
<dbReference type="InterPro" id="IPR013752">
    <property type="entry name" value="KPA_reductase"/>
</dbReference>
<reference evidence="3" key="1">
    <citation type="journal article" date="2020" name="Phytopathology">
        <title>Genome Sequence Resources of Colletotrichum truncatum, C. plurivorum, C. musicola, and C. sojae: Four Species Pathogenic to Soybean (Glycine max).</title>
        <authorList>
            <person name="Rogerio F."/>
            <person name="Boufleur T.R."/>
            <person name="Ciampi-Guillardi M."/>
            <person name="Sukno S.A."/>
            <person name="Thon M.R."/>
            <person name="Massola Junior N.S."/>
            <person name="Baroncelli R."/>
        </authorList>
    </citation>
    <scope>NUCLEOTIDE SEQUENCE</scope>
    <source>
        <strain evidence="3">LFN00145</strain>
    </source>
</reference>
<dbReference type="SUPFAM" id="SSF48179">
    <property type="entry name" value="6-phosphogluconate dehydrogenase C-terminal domain-like"/>
    <property type="match status" value="1"/>
</dbReference>
<dbReference type="InterPro" id="IPR013332">
    <property type="entry name" value="KPR_N"/>
</dbReference>
<dbReference type="EMBL" id="WIGO01000274">
    <property type="protein sequence ID" value="KAF6820308.1"/>
    <property type="molecule type" value="Genomic_DNA"/>
</dbReference>
<evidence type="ECO:0000313" key="4">
    <source>
        <dbReference type="Proteomes" id="UP000654918"/>
    </source>
</evidence>
<dbReference type="PANTHER" id="PTHR21708:SF30">
    <property type="entry name" value="2-DEHYDROPANTOATE 2-REDUCTASE-RELATED"/>
    <property type="match status" value="1"/>
</dbReference>
<organism evidence="3 4">
    <name type="scientific">Colletotrichum plurivorum</name>
    <dbReference type="NCBI Taxonomy" id="2175906"/>
    <lineage>
        <taxon>Eukaryota</taxon>
        <taxon>Fungi</taxon>
        <taxon>Dikarya</taxon>
        <taxon>Ascomycota</taxon>
        <taxon>Pezizomycotina</taxon>
        <taxon>Sordariomycetes</taxon>
        <taxon>Hypocreomycetidae</taxon>
        <taxon>Glomerellales</taxon>
        <taxon>Glomerellaceae</taxon>
        <taxon>Colletotrichum</taxon>
        <taxon>Colletotrichum orchidearum species complex</taxon>
    </lineage>
</organism>
<keyword evidence="4" id="KW-1185">Reference proteome</keyword>
<feature type="domain" description="Ketopantoate reductase N-terminal" evidence="1">
    <location>
        <begin position="20"/>
        <end position="118"/>
    </location>
</feature>
<dbReference type="Gene3D" id="3.40.50.720">
    <property type="entry name" value="NAD(P)-binding Rossmann-like Domain"/>
    <property type="match status" value="1"/>
</dbReference>
<protein>
    <submittedName>
        <fullName evidence="3">2-dehydropantoate 2-reductase family</fullName>
    </submittedName>
</protein>
<dbReference type="InterPro" id="IPR008927">
    <property type="entry name" value="6-PGluconate_DH-like_C_sf"/>
</dbReference>
<dbReference type="Pfam" id="PF02558">
    <property type="entry name" value="ApbA"/>
    <property type="match status" value="1"/>
</dbReference>
<dbReference type="GO" id="GO:0005737">
    <property type="term" value="C:cytoplasm"/>
    <property type="evidence" value="ECO:0007669"/>
    <property type="project" value="TreeGrafter"/>
</dbReference>
<name>A0A8H6N5E8_9PEZI</name>
<feature type="domain" description="Ketopantoate reductase C-terminal" evidence="2">
    <location>
        <begin position="154"/>
        <end position="270"/>
    </location>
</feature>
<dbReference type="FunFam" id="1.10.1040.10:FF:000017">
    <property type="entry name" value="2-dehydropantoate 2-reductase"/>
    <property type="match status" value="1"/>
</dbReference>
<dbReference type="PANTHER" id="PTHR21708">
    <property type="entry name" value="PROBABLE 2-DEHYDROPANTOATE 2-REDUCTASE"/>
    <property type="match status" value="1"/>
</dbReference>
<dbReference type="InterPro" id="IPR013328">
    <property type="entry name" value="6PGD_dom2"/>
</dbReference>